<dbReference type="Pfam" id="PF00687">
    <property type="entry name" value="Ribosomal_L1"/>
    <property type="match status" value="1"/>
</dbReference>
<evidence type="ECO:0000313" key="4">
    <source>
        <dbReference type="EMBL" id="CAD8852993.1"/>
    </source>
</evidence>
<reference evidence="6" key="1">
    <citation type="submission" date="2021-01" db="EMBL/GenBank/DDBJ databases">
        <authorList>
            <person name="Corre E."/>
            <person name="Pelletier E."/>
            <person name="Niang G."/>
            <person name="Scheremetjew M."/>
            <person name="Finn R."/>
            <person name="Kale V."/>
            <person name="Holt S."/>
            <person name="Cochrane G."/>
            <person name="Meng A."/>
            <person name="Brown T."/>
            <person name="Cohen L."/>
        </authorList>
    </citation>
    <scope>NUCLEOTIDE SEQUENCE</scope>
</reference>
<protein>
    <recommendedName>
        <fullName evidence="7">Ribosomal protein</fullName>
    </recommendedName>
</protein>
<dbReference type="GO" id="GO:0003723">
    <property type="term" value="F:RNA binding"/>
    <property type="evidence" value="ECO:0007669"/>
    <property type="project" value="InterPro"/>
</dbReference>
<gene>
    <name evidence="4" type="ORF">NSCI0253_LOCUS27343</name>
    <name evidence="5" type="ORF">NSCI0253_LOCUS27344</name>
    <name evidence="6" type="ORF">NSCI0253_LOCUS27346</name>
</gene>
<name>A0A6T9BCD5_NOCSC</name>
<proteinExistence type="inferred from homology"/>
<organism evidence="6">
    <name type="scientific">Noctiluca scintillans</name>
    <name type="common">Sea sparkle</name>
    <name type="synonym">Red tide dinoflagellate</name>
    <dbReference type="NCBI Taxonomy" id="2966"/>
    <lineage>
        <taxon>Eukaryota</taxon>
        <taxon>Sar</taxon>
        <taxon>Alveolata</taxon>
        <taxon>Dinophyceae</taxon>
        <taxon>Noctilucales</taxon>
        <taxon>Noctilucaceae</taxon>
        <taxon>Noctiluca</taxon>
    </lineage>
</organism>
<dbReference type="Gene3D" id="3.30.190.20">
    <property type="match status" value="1"/>
</dbReference>
<dbReference type="FunFam" id="3.40.50.790:FF:000005">
    <property type="entry name" value="50S ribosomal protein L1"/>
    <property type="match status" value="1"/>
</dbReference>
<evidence type="ECO:0000256" key="1">
    <source>
        <dbReference type="ARBA" id="ARBA00010531"/>
    </source>
</evidence>
<dbReference type="SUPFAM" id="SSF56808">
    <property type="entry name" value="Ribosomal protein L1"/>
    <property type="match status" value="1"/>
</dbReference>
<evidence type="ECO:0000256" key="2">
    <source>
        <dbReference type="ARBA" id="ARBA00022980"/>
    </source>
</evidence>
<dbReference type="CDD" id="cd00403">
    <property type="entry name" value="Ribosomal_L1"/>
    <property type="match status" value="1"/>
</dbReference>
<evidence type="ECO:0000313" key="6">
    <source>
        <dbReference type="EMBL" id="CAD8852996.1"/>
    </source>
</evidence>
<dbReference type="GO" id="GO:0015934">
    <property type="term" value="C:large ribosomal subunit"/>
    <property type="evidence" value="ECO:0007669"/>
    <property type="project" value="InterPro"/>
</dbReference>
<dbReference type="InterPro" id="IPR002143">
    <property type="entry name" value="Ribosomal_uL1"/>
</dbReference>
<evidence type="ECO:0000256" key="3">
    <source>
        <dbReference type="ARBA" id="ARBA00023274"/>
    </source>
</evidence>
<keyword evidence="3" id="KW-0687">Ribonucleoprotein</keyword>
<dbReference type="PANTHER" id="PTHR23105">
    <property type="entry name" value="RIBOSOMAL PROTEIN L7AE FAMILY MEMBER"/>
    <property type="match status" value="1"/>
</dbReference>
<keyword evidence="2" id="KW-0689">Ribosomal protein</keyword>
<dbReference type="InterPro" id="IPR023674">
    <property type="entry name" value="Ribosomal_uL1-like"/>
</dbReference>
<dbReference type="GO" id="GO:0003735">
    <property type="term" value="F:structural constituent of ribosome"/>
    <property type="evidence" value="ECO:0007669"/>
    <property type="project" value="InterPro"/>
</dbReference>
<dbReference type="GO" id="GO:0006412">
    <property type="term" value="P:translation"/>
    <property type="evidence" value="ECO:0007669"/>
    <property type="project" value="InterPro"/>
</dbReference>
<dbReference type="EMBL" id="HBFQ01038563">
    <property type="protein sequence ID" value="CAD8852996.1"/>
    <property type="molecule type" value="Transcribed_RNA"/>
</dbReference>
<dbReference type="InterPro" id="IPR028364">
    <property type="entry name" value="Ribosomal_uL1/biogenesis"/>
</dbReference>
<accession>A0A6T9BCD5</accession>
<dbReference type="Gene3D" id="3.40.50.790">
    <property type="match status" value="1"/>
</dbReference>
<dbReference type="InterPro" id="IPR050257">
    <property type="entry name" value="eL8/uL1-like"/>
</dbReference>
<evidence type="ECO:0000313" key="5">
    <source>
        <dbReference type="EMBL" id="CAD8852994.1"/>
    </source>
</evidence>
<dbReference type="InterPro" id="IPR016095">
    <property type="entry name" value="Ribosomal_uL1_3-a/b-sand"/>
</dbReference>
<evidence type="ECO:0008006" key="7">
    <source>
        <dbReference type="Google" id="ProtNLM"/>
    </source>
</evidence>
<sequence>MAQGSGKLARGRQSVIMSSKISSAALFESIKAMREGTKKRNFAQTVELQLSLKDIDPTKDKRFSGTVRLPHVPRNKLGICLIGDQKHVDEAKSLGLTIDTTDLDSLKKFNKDKKLVKKWAKKYDQLLASDTVLKKVPVVVGPILNRIGRFPQVVSHSEPLDKKIEDIKATVKWQLKKVTDMGAAVGNMEMTDEQLRQNIMMALNFLVSLLKKGWHNLKSVNIKSTMGKPAKIL</sequence>
<dbReference type="AlphaFoldDB" id="A0A6T9BCD5"/>
<dbReference type="EMBL" id="HBFQ01038561">
    <property type="protein sequence ID" value="CAD8852994.1"/>
    <property type="molecule type" value="Transcribed_RNA"/>
</dbReference>
<dbReference type="PIRSF" id="PIRSF002155">
    <property type="entry name" value="Ribosomal_L1"/>
    <property type="match status" value="1"/>
</dbReference>
<comment type="similarity">
    <text evidence="1">Belongs to the universal ribosomal protein uL1 family.</text>
</comment>
<dbReference type="EMBL" id="HBFQ01038560">
    <property type="protein sequence ID" value="CAD8852993.1"/>
    <property type="molecule type" value="Transcribed_RNA"/>
</dbReference>